<organism evidence="1 2">
    <name type="scientific">Natronomicrosphaera hydrolytica</name>
    <dbReference type="NCBI Taxonomy" id="3242702"/>
    <lineage>
        <taxon>Bacteria</taxon>
        <taxon>Pseudomonadati</taxon>
        <taxon>Planctomycetota</taxon>
        <taxon>Phycisphaerae</taxon>
        <taxon>Phycisphaerales</taxon>
        <taxon>Phycisphaeraceae</taxon>
        <taxon>Natronomicrosphaera</taxon>
    </lineage>
</organism>
<dbReference type="EMBL" id="JBGUBD010000002">
    <property type="protein sequence ID" value="MFA9477519.1"/>
    <property type="molecule type" value="Genomic_DNA"/>
</dbReference>
<gene>
    <name evidence="1" type="ORF">ACERK3_04340</name>
</gene>
<reference evidence="1 2" key="1">
    <citation type="submission" date="2024-08" db="EMBL/GenBank/DDBJ databases">
        <title>Whole-genome sequencing of halo(alkali)philic microorganisms from hypersaline lakes.</title>
        <authorList>
            <person name="Sorokin D.Y."/>
            <person name="Merkel A.Y."/>
            <person name="Messina E."/>
            <person name="Yakimov M."/>
        </authorList>
    </citation>
    <scope>NUCLEOTIDE SEQUENCE [LARGE SCALE GENOMIC DNA]</scope>
    <source>
        <strain evidence="1 2">AB-hyl4</strain>
    </source>
</reference>
<dbReference type="Gene3D" id="2.20.28.160">
    <property type="match status" value="1"/>
</dbReference>
<evidence type="ECO:0000313" key="2">
    <source>
        <dbReference type="Proteomes" id="UP001575105"/>
    </source>
</evidence>
<protein>
    <recommendedName>
        <fullName evidence="3">Zinc finger/thioredoxin putative domain-containing protein</fullName>
    </recommendedName>
</protein>
<accession>A0ABV4U4V7</accession>
<comment type="caution">
    <text evidence="1">The sequence shown here is derived from an EMBL/GenBank/DDBJ whole genome shotgun (WGS) entry which is preliminary data.</text>
</comment>
<dbReference type="RefSeq" id="WP_425344441.1">
    <property type="nucleotide sequence ID" value="NZ_JBGUBD010000002.1"/>
</dbReference>
<dbReference type="Proteomes" id="UP001575105">
    <property type="component" value="Unassembled WGS sequence"/>
</dbReference>
<evidence type="ECO:0000313" key="1">
    <source>
        <dbReference type="EMBL" id="MFA9477519.1"/>
    </source>
</evidence>
<name>A0ABV4U4V7_9BACT</name>
<evidence type="ECO:0008006" key="3">
    <source>
        <dbReference type="Google" id="ProtNLM"/>
    </source>
</evidence>
<keyword evidence="2" id="KW-1185">Reference proteome</keyword>
<sequence length="83" mass="9373">MLMRCPDCDKPLQVPDDKVGRRARCSACRSVFVIPDPLAGMDETIAGWLVEDMQQVEQMKARHAALYEQLDPASRKTPAMRRA</sequence>
<proteinExistence type="predicted"/>